<feature type="transmembrane region" description="Helical" evidence="6">
    <location>
        <begin position="226"/>
        <end position="249"/>
    </location>
</feature>
<evidence type="ECO:0000256" key="6">
    <source>
        <dbReference type="SAM" id="Phobius"/>
    </source>
</evidence>
<feature type="transmembrane region" description="Helical" evidence="6">
    <location>
        <begin position="177"/>
        <end position="195"/>
    </location>
</feature>
<evidence type="ECO:0008006" key="9">
    <source>
        <dbReference type="Google" id="ProtNLM"/>
    </source>
</evidence>
<evidence type="ECO:0000256" key="4">
    <source>
        <dbReference type="ARBA" id="ARBA00022989"/>
    </source>
</evidence>
<dbReference type="CDD" id="cd06579">
    <property type="entry name" value="TM_PBP1_transp_AraH_like"/>
    <property type="match status" value="1"/>
</dbReference>
<feature type="transmembrane region" description="Helical" evidence="6">
    <location>
        <begin position="28"/>
        <end position="49"/>
    </location>
</feature>
<dbReference type="GO" id="GO:0022857">
    <property type="term" value="F:transmembrane transporter activity"/>
    <property type="evidence" value="ECO:0007669"/>
    <property type="project" value="InterPro"/>
</dbReference>
<comment type="subcellular location">
    <subcellularLocation>
        <location evidence="1">Cell membrane</location>
        <topology evidence="1">Multi-pass membrane protein</topology>
    </subcellularLocation>
</comment>
<accession>A0A1F4UQ01</accession>
<evidence type="ECO:0000313" key="8">
    <source>
        <dbReference type="Proteomes" id="UP000178615"/>
    </source>
</evidence>
<reference evidence="7 8" key="1">
    <citation type="journal article" date="2016" name="Nat. Commun.">
        <title>Thousands of microbial genomes shed light on interconnected biogeochemical processes in an aquifer system.</title>
        <authorList>
            <person name="Anantharaman K."/>
            <person name="Brown C.T."/>
            <person name="Hug L.A."/>
            <person name="Sharon I."/>
            <person name="Castelle C.J."/>
            <person name="Probst A.J."/>
            <person name="Thomas B.C."/>
            <person name="Singh A."/>
            <person name="Wilkins M.J."/>
            <person name="Karaoz U."/>
            <person name="Brodie E.L."/>
            <person name="Williams K.H."/>
            <person name="Hubbard S.S."/>
            <person name="Banfield J.F."/>
        </authorList>
    </citation>
    <scope>NUCLEOTIDE SEQUENCE [LARGE SCALE GENOMIC DNA]</scope>
</reference>
<gene>
    <name evidence="7" type="ORF">A2V49_01895</name>
</gene>
<feature type="transmembrane region" description="Helical" evidence="6">
    <location>
        <begin position="103"/>
        <end position="126"/>
    </location>
</feature>
<sequence>MNNRQIRDQFKKLFIFVNELFKRFSEEIILFIIIVVFISTSIFYSPIFFTSYNIFNLLRNTSFTFIPSIGQLFAIISGAIDLSVGGILRITQLISIVLIGNNFSVLTTILIAMFVGLVIGGINGLLVAKGRLEPLIVTLGTWTILDGISLLVTDGKGVSAQTTGIFNTIGTESIGPVYYIIIITFVIAVAMGIILHKTSFGRKVYSIGDNEKAAYFSGISVLKTKILVFIISGILCSLTGFLMAARSAAFKPVTYYGGASTIELATIAAVVLGGAKMTGGRGTLIGTFLGALLTILVLNVLVLSGIQPHLQRVVIAVIIIGTLLISSIRRRSKEELY</sequence>
<dbReference type="GO" id="GO:0005886">
    <property type="term" value="C:plasma membrane"/>
    <property type="evidence" value="ECO:0007669"/>
    <property type="project" value="UniProtKB-SubCell"/>
</dbReference>
<keyword evidence="5 6" id="KW-0472">Membrane</keyword>
<dbReference type="Pfam" id="PF02653">
    <property type="entry name" value="BPD_transp_2"/>
    <property type="match status" value="1"/>
</dbReference>
<evidence type="ECO:0000256" key="3">
    <source>
        <dbReference type="ARBA" id="ARBA00022692"/>
    </source>
</evidence>
<dbReference type="AlphaFoldDB" id="A0A1F4UQ01"/>
<evidence type="ECO:0000256" key="5">
    <source>
        <dbReference type="ARBA" id="ARBA00023136"/>
    </source>
</evidence>
<feature type="transmembrane region" description="Helical" evidence="6">
    <location>
        <begin position="282"/>
        <end position="303"/>
    </location>
</feature>
<keyword evidence="2" id="KW-1003">Cell membrane</keyword>
<evidence type="ECO:0000313" key="7">
    <source>
        <dbReference type="EMBL" id="OGC46273.1"/>
    </source>
</evidence>
<feature type="transmembrane region" description="Helical" evidence="6">
    <location>
        <begin position="69"/>
        <end position="91"/>
    </location>
</feature>
<feature type="transmembrane region" description="Helical" evidence="6">
    <location>
        <begin position="309"/>
        <end position="328"/>
    </location>
</feature>
<dbReference type="InterPro" id="IPR001851">
    <property type="entry name" value="ABC_transp_permease"/>
</dbReference>
<dbReference type="PANTHER" id="PTHR32196">
    <property type="entry name" value="ABC TRANSPORTER PERMEASE PROTEIN YPHD-RELATED-RELATED"/>
    <property type="match status" value="1"/>
</dbReference>
<protein>
    <recommendedName>
        <fullName evidence="9">ABC transporter permease</fullName>
    </recommendedName>
</protein>
<keyword evidence="4 6" id="KW-1133">Transmembrane helix</keyword>
<evidence type="ECO:0000256" key="2">
    <source>
        <dbReference type="ARBA" id="ARBA00022475"/>
    </source>
</evidence>
<feature type="transmembrane region" description="Helical" evidence="6">
    <location>
        <begin position="255"/>
        <end position="275"/>
    </location>
</feature>
<dbReference type="Proteomes" id="UP000178615">
    <property type="component" value="Unassembled WGS sequence"/>
</dbReference>
<dbReference type="EMBL" id="MEUV01000009">
    <property type="protein sequence ID" value="OGC46273.1"/>
    <property type="molecule type" value="Genomic_DNA"/>
</dbReference>
<proteinExistence type="predicted"/>
<organism evidence="7 8">
    <name type="scientific">candidate division WWE3 bacterium RBG_19FT_COMBO_34_6</name>
    <dbReference type="NCBI Taxonomy" id="1802612"/>
    <lineage>
        <taxon>Bacteria</taxon>
        <taxon>Katanobacteria</taxon>
    </lineage>
</organism>
<name>A0A1F4UQ01_UNCKA</name>
<evidence type="ECO:0000256" key="1">
    <source>
        <dbReference type="ARBA" id="ARBA00004651"/>
    </source>
</evidence>
<keyword evidence="3 6" id="KW-0812">Transmembrane</keyword>
<comment type="caution">
    <text evidence="7">The sequence shown here is derived from an EMBL/GenBank/DDBJ whole genome shotgun (WGS) entry which is preliminary data.</text>
</comment>